<accession>A0AAW2Y0M9</accession>
<proteinExistence type="predicted"/>
<dbReference type="InterPro" id="IPR043502">
    <property type="entry name" value="DNA/RNA_pol_sf"/>
</dbReference>
<dbReference type="AlphaFoldDB" id="A0AAW2Y0M9"/>
<gene>
    <name evidence="3" type="ORF">Slati_0486700</name>
</gene>
<comment type="caution">
    <text evidence="3">The sequence shown here is derived from an EMBL/GenBank/DDBJ whole genome shotgun (WGS) entry which is preliminary data.</text>
</comment>
<reference evidence="3" key="2">
    <citation type="journal article" date="2024" name="Plant">
        <title>Genomic evolution and insights into agronomic trait innovations of Sesamum species.</title>
        <authorList>
            <person name="Miao H."/>
            <person name="Wang L."/>
            <person name="Qu L."/>
            <person name="Liu H."/>
            <person name="Sun Y."/>
            <person name="Le M."/>
            <person name="Wang Q."/>
            <person name="Wei S."/>
            <person name="Zheng Y."/>
            <person name="Lin W."/>
            <person name="Duan Y."/>
            <person name="Cao H."/>
            <person name="Xiong S."/>
            <person name="Wang X."/>
            <person name="Wei L."/>
            <person name="Li C."/>
            <person name="Ma Q."/>
            <person name="Ju M."/>
            <person name="Zhao R."/>
            <person name="Li G."/>
            <person name="Mu C."/>
            <person name="Tian Q."/>
            <person name="Mei H."/>
            <person name="Zhang T."/>
            <person name="Gao T."/>
            <person name="Zhang H."/>
        </authorList>
    </citation>
    <scope>NUCLEOTIDE SEQUENCE</scope>
    <source>
        <strain evidence="3">KEN1</strain>
    </source>
</reference>
<keyword evidence="1" id="KW-0812">Transmembrane</keyword>
<dbReference type="SUPFAM" id="SSF56672">
    <property type="entry name" value="DNA/RNA polymerases"/>
    <property type="match status" value="1"/>
</dbReference>
<feature type="domain" description="Reverse transcriptase" evidence="2">
    <location>
        <begin position="1"/>
        <end position="138"/>
    </location>
</feature>
<keyword evidence="1" id="KW-1133">Transmembrane helix</keyword>
<reference evidence="3" key="1">
    <citation type="submission" date="2020-06" db="EMBL/GenBank/DDBJ databases">
        <authorList>
            <person name="Li T."/>
            <person name="Hu X."/>
            <person name="Zhang T."/>
            <person name="Song X."/>
            <person name="Zhang H."/>
            <person name="Dai N."/>
            <person name="Sheng W."/>
            <person name="Hou X."/>
            <person name="Wei L."/>
        </authorList>
    </citation>
    <scope>NUCLEOTIDE SEQUENCE</scope>
    <source>
        <strain evidence="3">KEN1</strain>
        <tissue evidence="3">Leaf</tissue>
    </source>
</reference>
<name>A0AAW2Y0M9_9LAMI</name>
<dbReference type="InterPro" id="IPR000477">
    <property type="entry name" value="RT_dom"/>
</dbReference>
<dbReference type="PANTHER" id="PTHR33116:SF86">
    <property type="entry name" value="REVERSE TRANSCRIPTASE DOMAIN-CONTAINING PROTEIN"/>
    <property type="match status" value="1"/>
</dbReference>
<evidence type="ECO:0000259" key="2">
    <source>
        <dbReference type="PROSITE" id="PS50878"/>
    </source>
</evidence>
<dbReference type="PANTHER" id="PTHR33116">
    <property type="entry name" value="REVERSE TRANSCRIPTASE ZINC-BINDING DOMAIN-CONTAINING PROTEIN-RELATED-RELATED"/>
    <property type="match status" value="1"/>
</dbReference>
<evidence type="ECO:0000313" key="3">
    <source>
        <dbReference type="EMBL" id="KAL0458595.1"/>
    </source>
</evidence>
<feature type="transmembrane region" description="Helical" evidence="1">
    <location>
        <begin position="173"/>
        <end position="194"/>
    </location>
</feature>
<dbReference type="PROSITE" id="PS50878">
    <property type="entry name" value="RT_POL"/>
    <property type="match status" value="1"/>
</dbReference>
<evidence type="ECO:0000256" key="1">
    <source>
        <dbReference type="SAM" id="Phobius"/>
    </source>
</evidence>
<protein>
    <recommendedName>
        <fullName evidence="2">Reverse transcriptase domain-containing protein</fullName>
    </recommendedName>
</protein>
<sequence length="247" mass="28674">MLHGKKIDYAHPKRGLCQGDPLSPYLFLFCAEALSHLLVEAESRGELNGVAVSWHEPRVSHLLFVDDTLFFCQATEEAMTCVGRVLKEFEATSGLVVNLDKSEIAFNRNTPEHLQAHLAGMMWVRVVQKHDKYLGLPALVGRSKREIFQHLKDKVWKRLQSWRYKTLSQARKVVLLQSVVQAMLAYVMTCFLLPSSFCRELEGLMANFLWDNGDARRIHWLSWIKYALLRERGDWVFRNWGLLTEHY</sequence>
<organism evidence="3">
    <name type="scientific">Sesamum latifolium</name>
    <dbReference type="NCBI Taxonomy" id="2727402"/>
    <lineage>
        <taxon>Eukaryota</taxon>
        <taxon>Viridiplantae</taxon>
        <taxon>Streptophyta</taxon>
        <taxon>Embryophyta</taxon>
        <taxon>Tracheophyta</taxon>
        <taxon>Spermatophyta</taxon>
        <taxon>Magnoliopsida</taxon>
        <taxon>eudicotyledons</taxon>
        <taxon>Gunneridae</taxon>
        <taxon>Pentapetalae</taxon>
        <taxon>asterids</taxon>
        <taxon>lamiids</taxon>
        <taxon>Lamiales</taxon>
        <taxon>Pedaliaceae</taxon>
        <taxon>Sesamum</taxon>
    </lineage>
</organism>
<dbReference type="Pfam" id="PF00078">
    <property type="entry name" value="RVT_1"/>
    <property type="match status" value="1"/>
</dbReference>
<dbReference type="EMBL" id="JACGWN010000002">
    <property type="protein sequence ID" value="KAL0458595.1"/>
    <property type="molecule type" value="Genomic_DNA"/>
</dbReference>
<keyword evidence="1" id="KW-0472">Membrane</keyword>